<dbReference type="InterPro" id="IPR001763">
    <property type="entry name" value="Rhodanese-like_dom"/>
</dbReference>
<evidence type="ECO:0000313" key="5">
    <source>
        <dbReference type="Proteomes" id="UP000030003"/>
    </source>
</evidence>
<feature type="domain" description="Rhodanese" evidence="3">
    <location>
        <begin position="21"/>
        <end position="140"/>
    </location>
</feature>
<dbReference type="SMART" id="SM00450">
    <property type="entry name" value="RHOD"/>
    <property type="match status" value="2"/>
</dbReference>
<evidence type="ECO:0000313" key="4">
    <source>
        <dbReference type="EMBL" id="KGO98200.1"/>
    </source>
</evidence>
<dbReference type="eggNOG" id="COG2897">
    <property type="taxonomic scope" value="Bacteria"/>
</dbReference>
<dbReference type="Gene3D" id="3.40.250.10">
    <property type="entry name" value="Rhodanese-like domain"/>
    <property type="match status" value="2"/>
</dbReference>
<keyword evidence="1 4" id="KW-0808">Transferase</keyword>
<evidence type="ECO:0000256" key="2">
    <source>
        <dbReference type="ARBA" id="ARBA00022737"/>
    </source>
</evidence>
<dbReference type="OrthoDB" id="9781034at2"/>
<proteinExistence type="predicted"/>
<name>A0A0A0M535_9GAMM</name>
<dbReference type="STRING" id="1385515.GCA_000423325_00534"/>
<dbReference type="SUPFAM" id="SSF52821">
    <property type="entry name" value="Rhodanese/Cell cycle control phosphatase"/>
    <property type="match status" value="2"/>
</dbReference>
<organism evidence="4 5">
    <name type="scientific">Lysobacter defluvii IMMIB APB-9 = DSM 18482</name>
    <dbReference type="NCBI Taxonomy" id="1385515"/>
    <lineage>
        <taxon>Bacteria</taxon>
        <taxon>Pseudomonadati</taxon>
        <taxon>Pseudomonadota</taxon>
        <taxon>Gammaproteobacteria</taxon>
        <taxon>Lysobacterales</taxon>
        <taxon>Lysobacteraceae</taxon>
        <taxon>Novilysobacter</taxon>
    </lineage>
</organism>
<dbReference type="PANTHER" id="PTHR11364">
    <property type="entry name" value="THIOSULFATE SULFERTANSFERASE"/>
    <property type="match status" value="1"/>
</dbReference>
<keyword evidence="5" id="KW-1185">Reference proteome</keyword>
<feature type="domain" description="Rhodanese" evidence="3">
    <location>
        <begin position="169"/>
        <end position="282"/>
    </location>
</feature>
<sequence>MGALARWNTLVQAEELAQALGRDDLVVVDARASLADPDSARRAWELGHLPGARFAHLEEDLSDHALVGGRHPWPDAEAFTAKLGRWGISPRHQVVAYDAGNGGLAAARFWFLLRALGHRDVAVLDGGLARWTALGLPTTTDVPTAAAADYPGTFDQERLLDADEVAARLDDDGLLLDARAPERFRGDVEPLDARAGHVPGAVNRPFSENLDDDGRFKPPARLREEFEQLLAGRHPGEAIAMCGSGVTACHQILAMEHAGLHGAKLYPGSWSGWIEDPSRPVATGDEPVEP</sequence>
<evidence type="ECO:0000259" key="3">
    <source>
        <dbReference type="PROSITE" id="PS50206"/>
    </source>
</evidence>
<dbReference type="FunFam" id="3.40.250.10:FF:000048">
    <property type="entry name" value="Thiosulfate sulfurtransferase"/>
    <property type="match status" value="1"/>
</dbReference>
<keyword evidence="2" id="KW-0677">Repeat</keyword>
<dbReference type="InterPro" id="IPR045078">
    <property type="entry name" value="TST/MPST-like"/>
</dbReference>
<dbReference type="CDD" id="cd01449">
    <property type="entry name" value="TST_Repeat_2"/>
    <property type="match status" value="1"/>
</dbReference>
<dbReference type="InterPro" id="IPR036873">
    <property type="entry name" value="Rhodanese-like_dom_sf"/>
</dbReference>
<reference evidence="4 5" key="1">
    <citation type="submission" date="2013-08" db="EMBL/GenBank/DDBJ databases">
        <title>Genomic analysis of Lysobacter defluvii.</title>
        <authorList>
            <person name="Wang Q."/>
            <person name="Wang G."/>
        </authorList>
    </citation>
    <scope>NUCLEOTIDE SEQUENCE [LARGE SCALE GENOMIC DNA]</scope>
    <source>
        <strain evidence="4 5">IMMIB APB-9</strain>
    </source>
</reference>
<accession>A0A0A0M535</accession>
<dbReference type="EMBL" id="AVBH01000114">
    <property type="protein sequence ID" value="KGO98200.1"/>
    <property type="molecule type" value="Genomic_DNA"/>
</dbReference>
<dbReference type="PANTHER" id="PTHR11364:SF27">
    <property type="entry name" value="SULFURTRANSFERASE"/>
    <property type="match status" value="1"/>
</dbReference>
<dbReference type="PROSITE" id="PS50206">
    <property type="entry name" value="RHODANESE_3"/>
    <property type="match status" value="2"/>
</dbReference>
<protein>
    <submittedName>
        <fullName evidence="4">Sulfurtransferase</fullName>
    </submittedName>
</protein>
<comment type="caution">
    <text evidence="4">The sequence shown here is derived from an EMBL/GenBank/DDBJ whole genome shotgun (WGS) entry which is preliminary data.</text>
</comment>
<dbReference type="Pfam" id="PF00581">
    <property type="entry name" value="Rhodanese"/>
    <property type="match status" value="2"/>
</dbReference>
<dbReference type="CDD" id="cd01448">
    <property type="entry name" value="TST_Repeat_1"/>
    <property type="match status" value="1"/>
</dbReference>
<dbReference type="GO" id="GO:0004792">
    <property type="term" value="F:thiosulfate-cyanide sulfurtransferase activity"/>
    <property type="evidence" value="ECO:0007669"/>
    <property type="project" value="TreeGrafter"/>
</dbReference>
<dbReference type="AlphaFoldDB" id="A0A0A0M535"/>
<gene>
    <name evidence="4" type="ORF">N791_04000</name>
</gene>
<evidence type="ECO:0000256" key="1">
    <source>
        <dbReference type="ARBA" id="ARBA00022679"/>
    </source>
</evidence>
<dbReference type="RefSeq" id="WP_027069051.1">
    <property type="nucleotide sequence ID" value="NZ_AUHT01000005.1"/>
</dbReference>
<dbReference type="Proteomes" id="UP000030003">
    <property type="component" value="Unassembled WGS sequence"/>
</dbReference>